<keyword evidence="13" id="KW-1185">Reference proteome</keyword>
<evidence type="ECO:0000256" key="1">
    <source>
        <dbReference type="ARBA" id="ARBA00004613"/>
    </source>
</evidence>
<dbReference type="OrthoDB" id="416344at2759"/>
<dbReference type="Pfam" id="PF07676">
    <property type="entry name" value="PD40"/>
    <property type="match status" value="1"/>
</dbReference>
<organism evidence="12 13">
    <name type="scientific">Endocarpon pusillum</name>
    <dbReference type="NCBI Taxonomy" id="364733"/>
    <lineage>
        <taxon>Eukaryota</taxon>
        <taxon>Fungi</taxon>
        <taxon>Dikarya</taxon>
        <taxon>Ascomycota</taxon>
        <taxon>Pezizomycotina</taxon>
        <taxon>Eurotiomycetes</taxon>
        <taxon>Chaetothyriomycetidae</taxon>
        <taxon>Verrucariales</taxon>
        <taxon>Verrucariaceae</taxon>
        <taxon>Endocarpon</taxon>
    </lineage>
</organism>
<evidence type="ECO:0000256" key="7">
    <source>
        <dbReference type="ARBA" id="ARBA00022825"/>
    </source>
</evidence>
<feature type="chain" id="PRO_5034017497" description="Dipeptidyl-peptidase V" evidence="10">
    <location>
        <begin position="23"/>
        <end position="713"/>
    </location>
</feature>
<dbReference type="PANTHER" id="PTHR42776">
    <property type="entry name" value="SERINE PEPTIDASE S9 FAMILY MEMBER"/>
    <property type="match status" value="1"/>
</dbReference>
<dbReference type="SUPFAM" id="SSF82171">
    <property type="entry name" value="DPP6 N-terminal domain-like"/>
    <property type="match status" value="1"/>
</dbReference>
<evidence type="ECO:0000256" key="3">
    <source>
        <dbReference type="ARBA" id="ARBA00022525"/>
    </source>
</evidence>
<keyword evidence="8" id="KW-0325">Glycoprotein</keyword>
<dbReference type="AlphaFoldDB" id="A0A8H7AS22"/>
<evidence type="ECO:0000256" key="6">
    <source>
        <dbReference type="ARBA" id="ARBA00022801"/>
    </source>
</evidence>
<evidence type="ECO:0000313" key="12">
    <source>
        <dbReference type="EMBL" id="KAF7514440.1"/>
    </source>
</evidence>
<proteinExistence type="inferred from homology"/>
<dbReference type="InterPro" id="IPR011042">
    <property type="entry name" value="6-blade_b-propeller_TolB-like"/>
</dbReference>
<evidence type="ECO:0000259" key="11">
    <source>
        <dbReference type="Pfam" id="PF00326"/>
    </source>
</evidence>
<dbReference type="GO" id="GO:0006508">
    <property type="term" value="P:proteolysis"/>
    <property type="evidence" value="ECO:0007669"/>
    <property type="project" value="UniProtKB-KW"/>
</dbReference>
<keyword evidence="6" id="KW-0378">Hydrolase</keyword>
<evidence type="ECO:0000256" key="9">
    <source>
        <dbReference type="ARBA" id="ARBA00032829"/>
    </source>
</evidence>
<dbReference type="Gene3D" id="2.120.10.30">
    <property type="entry name" value="TolB, C-terminal domain"/>
    <property type="match status" value="1"/>
</dbReference>
<protein>
    <recommendedName>
        <fullName evidence="9">Dipeptidyl-peptidase V</fullName>
    </recommendedName>
</protein>
<sequence>MLGLRSCANAAAVLAALPLVLAITPEQMLAAPRRSEAIPNRSGTLAAFTSTSYSFDTHNTSTSWNLLDLKTGEISLLYNGSEISEMIWIGPTDTSVLYVNGTNSEVDGGVELWVSDTSSFDQGYMVASIPAPLSGLKAAVTPSGAINFLMNGQRYPNGTAYNEALAETPASTARLYDSIYVRHWNRWLTPETFTLFAGTLTPASDSSTSSSAWSFSGELRDLLAGIEGQAETPVQPFGDSGDYDITHDGSTVAFLTKAPELPYANYTASYIFLVPHDGSAVGAPFNCHNCSATPESARGASAAPRFSPDGSSIAYFQMDGETYESDKSKIYIARLDGSITVTELADDWDRSPTQLRWAPDGQSLFVAAQDVGRERLFSLPIDAGADYVPTNYSDPGAIAAFHILPDSSALVSSSSVYSSRDFYIATPEDKTWLFTSNSTDPELSGLGPEAVSDFWYQGNFTTVHGWIVYPEGFTDTSTYPLAFIIHGGPQSAFLNSWSTRWNLRTWADQGYVVVAINPTGSTSYGQAFTDAIQNNWGSYPYDDLVKGWEYINSSQEFPYIDTAHGIAAGASYGGYMVNWIQGHDLGRQFQALVTHDGVTSTLNQYTTEELWFMQHDFNGTWWDNRDNYERYDPIRYAKNFATPQFVVHNSKDYRLPVSEGVFLFNVLQELGVDSRFLNFPDEGHWVLNRENSRVWHEEIFRFINSYSGASGST</sequence>
<dbReference type="SUPFAM" id="SSF53474">
    <property type="entry name" value="alpha/beta-Hydrolases"/>
    <property type="match status" value="1"/>
</dbReference>
<keyword evidence="7" id="KW-0720">Serine protease</keyword>
<keyword evidence="5 10" id="KW-0732">Signal</keyword>
<evidence type="ECO:0000256" key="4">
    <source>
        <dbReference type="ARBA" id="ARBA00022670"/>
    </source>
</evidence>
<keyword evidence="3" id="KW-0964">Secreted</keyword>
<name>A0A8H7AS22_9EURO</name>
<comment type="caution">
    <text evidence="12">The sequence shown here is derived from an EMBL/GenBank/DDBJ whole genome shotgun (WGS) entry which is preliminary data.</text>
</comment>
<dbReference type="InterPro" id="IPR011659">
    <property type="entry name" value="WD40"/>
</dbReference>
<keyword evidence="4" id="KW-0645">Protease</keyword>
<dbReference type="Pfam" id="PF00326">
    <property type="entry name" value="Peptidase_S9"/>
    <property type="match status" value="1"/>
</dbReference>
<dbReference type="GO" id="GO:0004252">
    <property type="term" value="F:serine-type endopeptidase activity"/>
    <property type="evidence" value="ECO:0007669"/>
    <property type="project" value="TreeGrafter"/>
</dbReference>
<evidence type="ECO:0000313" key="13">
    <source>
        <dbReference type="Proteomes" id="UP000606974"/>
    </source>
</evidence>
<comment type="subcellular location">
    <subcellularLocation>
        <location evidence="1">Secreted</location>
    </subcellularLocation>
</comment>
<reference evidence="12" key="1">
    <citation type="submission" date="2020-02" db="EMBL/GenBank/DDBJ databases">
        <authorList>
            <person name="Palmer J.M."/>
        </authorList>
    </citation>
    <scope>NUCLEOTIDE SEQUENCE</scope>
    <source>
        <strain evidence="12">EPUS1.4</strain>
        <tissue evidence="12">Thallus</tissue>
    </source>
</reference>
<dbReference type="EMBL" id="JAACFV010000001">
    <property type="protein sequence ID" value="KAF7514440.1"/>
    <property type="molecule type" value="Genomic_DNA"/>
</dbReference>
<dbReference type="GO" id="GO:0005576">
    <property type="term" value="C:extracellular region"/>
    <property type="evidence" value="ECO:0007669"/>
    <property type="project" value="UniProtKB-SubCell"/>
</dbReference>
<dbReference type="FunFam" id="3.40.50.1820:FF:000028">
    <property type="entry name" value="S9 family peptidase"/>
    <property type="match status" value="1"/>
</dbReference>
<evidence type="ECO:0000256" key="5">
    <source>
        <dbReference type="ARBA" id="ARBA00022729"/>
    </source>
</evidence>
<dbReference type="Proteomes" id="UP000606974">
    <property type="component" value="Unassembled WGS sequence"/>
</dbReference>
<accession>A0A8H7AS22</accession>
<evidence type="ECO:0000256" key="10">
    <source>
        <dbReference type="SAM" id="SignalP"/>
    </source>
</evidence>
<evidence type="ECO:0000256" key="2">
    <source>
        <dbReference type="ARBA" id="ARBA00010040"/>
    </source>
</evidence>
<dbReference type="Gene3D" id="3.40.50.1820">
    <property type="entry name" value="alpha/beta hydrolase"/>
    <property type="match status" value="1"/>
</dbReference>
<evidence type="ECO:0000256" key="8">
    <source>
        <dbReference type="ARBA" id="ARBA00023180"/>
    </source>
</evidence>
<dbReference type="InterPro" id="IPR029058">
    <property type="entry name" value="AB_hydrolase_fold"/>
</dbReference>
<comment type="similarity">
    <text evidence="2">Belongs to the peptidase S9C family.</text>
</comment>
<dbReference type="InterPro" id="IPR001375">
    <property type="entry name" value="Peptidase_S9_cat"/>
</dbReference>
<feature type="domain" description="Peptidase S9 prolyl oligopeptidase catalytic" evidence="11">
    <location>
        <begin position="497"/>
        <end position="708"/>
    </location>
</feature>
<feature type="signal peptide" evidence="10">
    <location>
        <begin position="1"/>
        <end position="22"/>
    </location>
</feature>
<gene>
    <name evidence="12" type="ORF">GJ744_000210</name>
</gene>
<dbReference type="PANTHER" id="PTHR42776:SF11">
    <property type="entry name" value="DIPEPTIDYL-PEPTIDASE 5-RELATED"/>
    <property type="match status" value="1"/>
</dbReference>